<dbReference type="OrthoDB" id="462271at2759"/>
<protein>
    <recommendedName>
        <fullName evidence="4">Reverse transcriptase domain-containing protein</fullName>
    </recommendedName>
</protein>
<dbReference type="EMBL" id="LSRX01000254">
    <property type="protein sequence ID" value="OLQ02781.1"/>
    <property type="molecule type" value="Genomic_DNA"/>
</dbReference>
<evidence type="ECO:0008006" key="4">
    <source>
        <dbReference type="Google" id="ProtNLM"/>
    </source>
</evidence>
<feature type="region of interest" description="Disordered" evidence="1">
    <location>
        <begin position="1"/>
        <end position="39"/>
    </location>
</feature>
<dbReference type="AlphaFoldDB" id="A0A1Q9E5T3"/>
<feature type="compositionally biased region" description="Polar residues" evidence="1">
    <location>
        <begin position="1"/>
        <end position="27"/>
    </location>
</feature>
<dbReference type="Proteomes" id="UP000186817">
    <property type="component" value="Unassembled WGS sequence"/>
</dbReference>
<name>A0A1Q9E5T3_SYMMI</name>
<reference evidence="2 3" key="1">
    <citation type="submission" date="2016-02" db="EMBL/GenBank/DDBJ databases">
        <title>Genome analysis of coral dinoflagellate symbionts highlights evolutionary adaptations to a symbiotic lifestyle.</title>
        <authorList>
            <person name="Aranda M."/>
            <person name="Li Y."/>
            <person name="Liew Y.J."/>
            <person name="Baumgarten S."/>
            <person name="Simakov O."/>
            <person name="Wilson M."/>
            <person name="Piel J."/>
            <person name="Ashoor H."/>
            <person name="Bougouffa S."/>
            <person name="Bajic V.B."/>
            <person name="Ryu T."/>
            <person name="Ravasi T."/>
            <person name="Bayer T."/>
            <person name="Micklem G."/>
            <person name="Kim H."/>
            <person name="Bhak J."/>
            <person name="Lajeunesse T.C."/>
            <person name="Voolstra C.R."/>
        </authorList>
    </citation>
    <scope>NUCLEOTIDE SEQUENCE [LARGE SCALE GENOMIC DNA]</scope>
    <source>
        <strain evidence="2 3">CCMP2467</strain>
    </source>
</reference>
<sequence length="829" mass="94098">MSWKIWQSTAWDSNAQTSSNWGSTNWATPEKKKKKNTWTDQQWDYASPTGVPYVEGLPEEFKPNKKYLDSNEVYGKTMLRCVSSTSWAAKYRLAGRELADLRLVDLLWRGWRNHHLRALSHGQYVSLVIARKVNESVLMSQFLSSLREQRWDLDDVSNEYCRQHPDQVTLKSSMSSDEVKAAKTLAVANFLVEALRPYAVEKAAASSSDQSQVIADLQAQLKAEKAKNSASDPPAMELPAKRVRLGGKTALPIQSVTDPTQQIVDRALDPDSLISEHIFQQHPTQGVAKANIAKWLKNVKSKVGPDKAESIDKAIALAKQRLAQLDPTVIQQLRDKCAQISLPVQWATKIKEPEIHQDGLRSFNAERILRSAQVYEMLGLNASQAGVFLEESCKAPFLKKYPWGVNLRTSSMPIAYLLLKRKKQYRVARPISSYSFFVYAHLFRATSIVLDLLIRDVCPLSFGLATLPQMLGKLTSFMQNLPIDYNPEVHNQDLIGFFTSIPVSRILDSVTAVVQRYVMKHRCDISTAVFSVRLDLKDSKLRVWKGRPGRGAQKTYLVHLQDIVAICRLSCECSVFSVMGKVFRQQRGATIGNQISPMLANLTVSLLEQRFMEQHAPVFQRLGPFYCARYVDNRLLVCDADRAHCDVLRQLFSDNFYESPVELEQVTSTDADQEFLGFDFIAHRTRLHLLLRDGMPLIDLMNHFLVSSLNASASTEYLSFERSGRMKDFRRYGLVGDSVNLASRLEGVREKFHLRLLDLVTVKGRNQATELFQLVGATYFTDGFTQFHALYRARQFEDVPSKMLLQRVETLLQDPPPADWTPVHVLTEK</sequence>
<organism evidence="2 3">
    <name type="scientific">Symbiodinium microadriaticum</name>
    <name type="common">Dinoflagellate</name>
    <name type="synonym">Zooxanthella microadriatica</name>
    <dbReference type="NCBI Taxonomy" id="2951"/>
    <lineage>
        <taxon>Eukaryota</taxon>
        <taxon>Sar</taxon>
        <taxon>Alveolata</taxon>
        <taxon>Dinophyceae</taxon>
        <taxon>Suessiales</taxon>
        <taxon>Symbiodiniaceae</taxon>
        <taxon>Symbiodinium</taxon>
    </lineage>
</organism>
<comment type="caution">
    <text evidence="2">The sequence shown here is derived from an EMBL/GenBank/DDBJ whole genome shotgun (WGS) entry which is preliminary data.</text>
</comment>
<evidence type="ECO:0000256" key="1">
    <source>
        <dbReference type="SAM" id="MobiDB-lite"/>
    </source>
</evidence>
<proteinExistence type="predicted"/>
<gene>
    <name evidence="2" type="ORF">AK812_SmicGene14327</name>
</gene>
<evidence type="ECO:0000313" key="2">
    <source>
        <dbReference type="EMBL" id="OLQ02781.1"/>
    </source>
</evidence>
<dbReference type="InterPro" id="IPR029787">
    <property type="entry name" value="Nucleotide_cyclase"/>
</dbReference>
<dbReference type="PANTHER" id="PTHR21301:SF10">
    <property type="entry name" value="REVERSE TRANSCRIPTASE DOMAIN-CONTAINING PROTEIN"/>
    <property type="match status" value="1"/>
</dbReference>
<dbReference type="PANTHER" id="PTHR21301">
    <property type="entry name" value="REVERSE TRANSCRIPTASE"/>
    <property type="match status" value="1"/>
</dbReference>
<keyword evidence="3" id="KW-1185">Reference proteome</keyword>
<dbReference type="SUPFAM" id="SSF55073">
    <property type="entry name" value="Nucleotide cyclase"/>
    <property type="match status" value="1"/>
</dbReference>
<accession>A0A1Q9E5T3</accession>
<evidence type="ECO:0000313" key="3">
    <source>
        <dbReference type="Proteomes" id="UP000186817"/>
    </source>
</evidence>